<keyword evidence="1" id="KW-0732">Signal</keyword>
<evidence type="ECO:0000313" key="3">
    <source>
        <dbReference type="Proteomes" id="UP000013909"/>
    </source>
</evidence>
<reference evidence="2 3" key="1">
    <citation type="submission" date="2013-02" db="EMBL/GenBank/DDBJ databases">
        <title>A novel strain isolated from Lonar lake, Maharashtra, India.</title>
        <authorList>
            <person name="Singh A."/>
        </authorList>
    </citation>
    <scope>NUCLEOTIDE SEQUENCE [LARGE SCALE GENOMIC DNA]</scope>
    <source>
        <strain evidence="2 3">AK24</strain>
    </source>
</reference>
<dbReference type="AlphaFoldDB" id="R7ZLL1"/>
<evidence type="ECO:0000256" key="1">
    <source>
        <dbReference type="SAM" id="SignalP"/>
    </source>
</evidence>
<dbReference type="InterPro" id="IPR021314">
    <property type="entry name" value="DUF2911"/>
</dbReference>
<accession>R7ZLL1</accession>
<feature type="chain" id="PRO_5004461758" description="DUF2911 domain-containing protein" evidence="1">
    <location>
        <begin position="26"/>
        <end position="203"/>
    </location>
</feature>
<feature type="signal peptide" evidence="1">
    <location>
        <begin position="1"/>
        <end position="25"/>
    </location>
</feature>
<proteinExistence type="predicted"/>
<protein>
    <recommendedName>
        <fullName evidence="4">DUF2911 domain-containing protein</fullName>
    </recommendedName>
</protein>
<dbReference type="OrthoDB" id="978542at2"/>
<organism evidence="2 3">
    <name type="scientific">Lunatimonas lonarensis</name>
    <dbReference type="NCBI Taxonomy" id="1232681"/>
    <lineage>
        <taxon>Bacteria</taxon>
        <taxon>Pseudomonadati</taxon>
        <taxon>Bacteroidota</taxon>
        <taxon>Cytophagia</taxon>
        <taxon>Cytophagales</taxon>
        <taxon>Cyclobacteriaceae</taxon>
    </lineage>
</organism>
<dbReference type="Pfam" id="PF11138">
    <property type="entry name" value="DUF2911"/>
    <property type="match status" value="1"/>
</dbReference>
<comment type="caution">
    <text evidence="2">The sequence shown here is derived from an EMBL/GenBank/DDBJ whole genome shotgun (WGS) entry which is preliminary data.</text>
</comment>
<dbReference type="EMBL" id="AQHR01000112">
    <property type="protein sequence ID" value="EON74986.1"/>
    <property type="molecule type" value="Genomic_DNA"/>
</dbReference>
<gene>
    <name evidence="2" type="ORF">ADIS_4475</name>
</gene>
<sequence>MRNQRVIILSLFIFLLGSVPQLALAQLQTPAASPAAQVTQTVGFTKISMDYSSPAVKGRKIFGDLQKYGESWRAGANAPTTIEFSTPVSIEGKNIPAGKYTVFITPQSSGAWTIHINGKGNAIYAYMTDNKINEEALAKDDIVAIKSTPTTTSSKQERLIYTISAEDNKVAKITMAWENVQLSFNVDTQVNQKMDGFKGIFTP</sequence>
<dbReference type="STRING" id="1232681.ADIS_4475"/>
<dbReference type="PATRIC" id="fig|1288963.3.peg.4464"/>
<evidence type="ECO:0008006" key="4">
    <source>
        <dbReference type="Google" id="ProtNLM"/>
    </source>
</evidence>
<dbReference type="RefSeq" id="WP_010856588.1">
    <property type="nucleotide sequence ID" value="NZ_AQHR01000112.1"/>
</dbReference>
<name>R7ZLL1_9BACT</name>
<keyword evidence="3" id="KW-1185">Reference proteome</keyword>
<evidence type="ECO:0000313" key="2">
    <source>
        <dbReference type="EMBL" id="EON74986.1"/>
    </source>
</evidence>
<dbReference type="Proteomes" id="UP000013909">
    <property type="component" value="Unassembled WGS sequence"/>
</dbReference>